<feature type="region of interest" description="Disordered" evidence="1">
    <location>
        <begin position="1"/>
        <end position="62"/>
    </location>
</feature>
<comment type="caution">
    <text evidence="2">The sequence shown here is derived from an EMBL/GenBank/DDBJ whole genome shotgun (WGS) entry which is preliminary data.</text>
</comment>
<accession>A0AA47MWA8</accession>
<dbReference type="EMBL" id="JAOPHQ010002311">
    <property type="protein sequence ID" value="KAK0147355.1"/>
    <property type="molecule type" value="Genomic_DNA"/>
</dbReference>
<name>A0AA47MWA8_MERPO</name>
<evidence type="ECO:0000256" key="1">
    <source>
        <dbReference type="SAM" id="MobiDB-lite"/>
    </source>
</evidence>
<keyword evidence="3" id="KW-1185">Reference proteome</keyword>
<organism evidence="2 3">
    <name type="scientific">Merluccius polli</name>
    <name type="common">Benguela hake</name>
    <name type="synonym">Merluccius cadenati</name>
    <dbReference type="NCBI Taxonomy" id="89951"/>
    <lineage>
        <taxon>Eukaryota</taxon>
        <taxon>Metazoa</taxon>
        <taxon>Chordata</taxon>
        <taxon>Craniata</taxon>
        <taxon>Vertebrata</taxon>
        <taxon>Euteleostomi</taxon>
        <taxon>Actinopterygii</taxon>
        <taxon>Neopterygii</taxon>
        <taxon>Teleostei</taxon>
        <taxon>Neoteleostei</taxon>
        <taxon>Acanthomorphata</taxon>
        <taxon>Zeiogadaria</taxon>
        <taxon>Gadariae</taxon>
        <taxon>Gadiformes</taxon>
        <taxon>Gadoidei</taxon>
        <taxon>Merlucciidae</taxon>
        <taxon>Merluccius</taxon>
    </lineage>
</organism>
<evidence type="ECO:0000313" key="3">
    <source>
        <dbReference type="Proteomes" id="UP001174136"/>
    </source>
</evidence>
<sequence length="139" mass="15430">MPARQNEEQLPVPALTLTDTSVSTSAGVAGHSTSATSDIDFPSTPSTSTSYQDRSTAPPIDPVEWSALLSDSERTDLVRRGPLPISDTFTFPKKSDGRSFHYHYTFRQLVNGEKMKRSWLIYSKKNDDEAFTTTTHSDN</sequence>
<gene>
    <name evidence="2" type="primary">Zmym5</name>
    <name evidence="2" type="ORF">N1851_013218</name>
</gene>
<evidence type="ECO:0000313" key="2">
    <source>
        <dbReference type="EMBL" id="KAK0147355.1"/>
    </source>
</evidence>
<feature type="compositionally biased region" description="Polar residues" evidence="1">
    <location>
        <begin position="17"/>
        <end position="55"/>
    </location>
</feature>
<proteinExistence type="predicted"/>
<reference evidence="2" key="1">
    <citation type="journal article" date="2023" name="Front. Mar. Sci.">
        <title>A new Merluccius polli reference genome to investigate the effects of global change in West African waters.</title>
        <authorList>
            <person name="Mateo J.L."/>
            <person name="Blanco-Fernandez C."/>
            <person name="Garcia-Vazquez E."/>
            <person name="Machado-Schiaffino G."/>
        </authorList>
    </citation>
    <scope>NUCLEOTIDE SEQUENCE</scope>
    <source>
        <strain evidence="2">C29</strain>
        <tissue evidence="2">Fin</tissue>
    </source>
</reference>
<dbReference type="Proteomes" id="UP001174136">
    <property type="component" value="Unassembled WGS sequence"/>
</dbReference>
<dbReference type="AlphaFoldDB" id="A0AA47MWA8"/>
<protein>
    <submittedName>
        <fullName evidence="2">Zinc finger MYM-type protein 5</fullName>
    </submittedName>
</protein>